<comment type="caution">
    <text evidence="1">The sequence shown here is derived from an EMBL/GenBank/DDBJ whole genome shotgun (WGS) entry which is preliminary data.</text>
</comment>
<dbReference type="Proteomes" id="UP000029548">
    <property type="component" value="Unassembled WGS sequence"/>
</dbReference>
<reference evidence="1 2" key="1">
    <citation type="submission" date="2014-07" db="EMBL/GenBank/DDBJ databases">
        <authorList>
            <person name="McCorrison J."/>
            <person name="Sanka R."/>
            <person name="Torralba M."/>
            <person name="Gillis M."/>
            <person name="Haft D.H."/>
            <person name="Methe B."/>
            <person name="Sutton G."/>
            <person name="Nelson K.E."/>
        </authorList>
    </citation>
    <scope>NUCLEOTIDE SEQUENCE [LARGE SCALE GENOMIC DNA]</scope>
    <source>
        <strain evidence="1 2">DNF00450</strain>
    </source>
</reference>
<proteinExistence type="predicted"/>
<evidence type="ECO:0000313" key="1">
    <source>
        <dbReference type="EMBL" id="KGF16906.1"/>
    </source>
</evidence>
<gene>
    <name evidence="1" type="ORF">HMPREF1650_06070</name>
</gene>
<evidence type="ECO:0000313" key="2">
    <source>
        <dbReference type="Proteomes" id="UP000029548"/>
    </source>
</evidence>
<accession>A0A095Y4D4</accession>
<protein>
    <submittedName>
        <fullName evidence="1">Uncharacterized protein</fullName>
    </submittedName>
</protein>
<dbReference type="EMBL" id="JRNE01000047">
    <property type="protein sequence ID" value="KGF16906.1"/>
    <property type="molecule type" value="Genomic_DNA"/>
</dbReference>
<dbReference type="AlphaFoldDB" id="A0A095Y4D4"/>
<name>A0A095Y4D4_9CORY</name>
<sequence>MRVGKSRRLRPEAQGKCGAGVVGGVGVTVGVRVPLRLLPGTERRRPGADDHGRQRHIGAVDRIGAEKIAVHAGPALQGDAREAAASQSIDDPLRCGVGDVEELRPGGREGLATIRLGPPAADEDGRIVGIVEDRRIRIDGERAAEHRQPGRGRRWTVVFGAHRAGPDEDDVARAAHRLQQRGVGRIAQAAGHAVDCGTAIDRGHGDERHPIEGLHETRCGGVVGIELSHPLHARRA</sequence>
<organism evidence="1 2">
    <name type="scientific">Corynebacterium freneyi DNF00450</name>
    <dbReference type="NCBI Taxonomy" id="1287475"/>
    <lineage>
        <taxon>Bacteria</taxon>
        <taxon>Bacillati</taxon>
        <taxon>Actinomycetota</taxon>
        <taxon>Actinomycetes</taxon>
        <taxon>Mycobacteriales</taxon>
        <taxon>Corynebacteriaceae</taxon>
        <taxon>Corynebacterium</taxon>
    </lineage>
</organism>